<feature type="binding site" evidence="9">
    <location>
        <position position="44"/>
    </location>
    <ligand>
        <name>Mg(2+)</name>
        <dbReference type="ChEBI" id="CHEBI:18420"/>
    </ligand>
</feature>
<evidence type="ECO:0000256" key="2">
    <source>
        <dbReference type="ARBA" id="ARBA00011424"/>
    </source>
</evidence>
<dbReference type="SUPFAM" id="SSF51621">
    <property type="entry name" value="Phosphoenolpyruvate/pyruvate domain"/>
    <property type="match status" value="1"/>
</dbReference>
<feature type="binding site" evidence="8">
    <location>
        <begin position="44"/>
        <end position="45"/>
    </location>
    <ligand>
        <name>3-methyl-2-oxobutanoate</name>
        <dbReference type="ChEBI" id="CHEBI:11851"/>
    </ligand>
</feature>
<dbReference type="RefSeq" id="WP_046944415.1">
    <property type="nucleotide sequence ID" value="NZ_CP028370.1"/>
</dbReference>
<protein>
    <recommendedName>
        <fullName evidence="3 6">3-methyl-2-oxobutanoate hydroxymethyltransferase</fullName>
        <ecNumber evidence="3 6">2.1.2.11</ecNumber>
    </recommendedName>
</protein>
<evidence type="ECO:0000256" key="3">
    <source>
        <dbReference type="ARBA" id="ARBA00012618"/>
    </source>
</evidence>
<keyword evidence="9" id="KW-0479">Metal-binding</keyword>
<keyword evidence="5" id="KW-0808">Transferase</keyword>
<evidence type="ECO:0000256" key="1">
    <source>
        <dbReference type="ARBA" id="ARBA00008676"/>
    </source>
</evidence>
<dbReference type="PIRSF" id="PIRSF000388">
    <property type="entry name" value="Pantoate_hydroxy_MeTrfase"/>
    <property type="match status" value="1"/>
</dbReference>
<dbReference type="PANTHER" id="PTHR20881">
    <property type="entry name" value="3-METHYL-2-OXOBUTANOATE HYDROXYMETHYLTRANSFERASE"/>
    <property type="match status" value="1"/>
</dbReference>
<evidence type="ECO:0000256" key="9">
    <source>
        <dbReference type="PIRSR" id="PIRSR000388-3"/>
    </source>
</evidence>
<proteinExistence type="inferred from homology"/>
<dbReference type="Gene3D" id="3.20.20.60">
    <property type="entry name" value="Phosphoenolpyruvate-binding domains"/>
    <property type="match status" value="1"/>
</dbReference>
<comment type="subunit">
    <text evidence="2">Homodecamer; pentamer of dimers.</text>
</comment>
<comment type="similarity">
    <text evidence="1">Belongs to the PanB family.</text>
</comment>
<organism evidence="10 11">
    <name type="scientific">Leptospira santarosai</name>
    <dbReference type="NCBI Taxonomy" id="28183"/>
    <lineage>
        <taxon>Bacteria</taxon>
        <taxon>Pseudomonadati</taxon>
        <taxon>Spirochaetota</taxon>
        <taxon>Spirochaetia</taxon>
        <taxon>Leptospirales</taxon>
        <taxon>Leptospiraceae</taxon>
        <taxon>Leptospira</taxon>
    </lineage>
</organism>
<feature type="binding site" evidence="9">
    <location>
        <position position="83"/>
    </location>
    <ligand>
        <name>Mg(2+)</name>
        <dbReference type="ChEBI" id="CHEBI:18420"/>
    </ligand>
</feature>
<feature type="binding site" evidence="8">
    <location>
        <position position="83"/>
    </location>
    <ligand>
        <name>3-methyl-2-oxobutanoate</name>
        <dbReference type="ChEBI" id="CHEBI:11851"/>
    </ligand>
</feature>
<evidence type="ECO:0000313" key="11">
    <source>
        <dbReference type="Proteomes" id="UP000189337"/>
    </source>
</evidence>
<dbReference type="PANTHER" id="PTHR20881:SF0">
    <property type="entry name" value="3-METHYL-2-OXOBUTANOATE HYDROXYMETHYLTRANSFERASE"/>
    <property type="match status" value="1"/>
</dbReference>
<dbReference type="GO" id="GO:0000287">
    <property type="term" value="F:magnesium ion binding"/>
    <property type="evidence" value="ECO:0007669"/>
    <property type="project" value="TreeGrafter"/>
</dbReference>
<dbReference type="GO" id="GO:0003864">
    <property type="term" value="F:3-methyl-2-oxobutanoate hydroxymethyltransferase activity"/>
    <property type="evidence" value="ECO:0007669"/>
    <property type="project" value="UniProtKB-UniRule"/>
</dbReference>
<reference evidence="10 11" key="1">
    <citation type="submission" date="2017-01" db="EMBL/GenBank/DDBJ databases">
        <title>Comparative genomic analysis of Brazilian Leptospira santarosai.</title>
        <authorList>
            <person name="Moreno L.Z."/>
            <person name="Miraglia F."/>
            <person name="Kremer F.S."/>
            <person name="Eslabao M.R."/>
            <person name="Lilenbaum W."/>
            <person name="Dellagostin O.A."/>
            <person name="Moreno A.M."/>
        </authorList>
    </citation>
    <scope>NUCLEOTIDE SEQUENCE [LARGE SCALE GENOMIC DNA]</scope>
    <source>
        <strain evidence="10 11">M52/8-19</strain>
    </source>
</reference>
<comment type="caution">
    <text evidence="10">The sequence shown here is derived from an EMBL/GenBank/DDBJ whole genome shotgun (WGS) entry which is preliminary data.</text>
</comment>
<evidence type="ECO:0000256" key="5">
    <source>
        <dbReference type="ARBA" id="ARBA00022679"/>
    </source>
</evidence>
<dbReference type="InterPro" id="IPR003700">
    <property type="entry name" value="Pantoate_hydroxy_MeTrfase"/>
</dbReference>
<dbReference type="AlphaFoldDB" id="A0AB73MKR9"/>
<gene>
    <name evidence="10" type="ORF">BWD14_18030</name>
</gene>
<evidence type="ECO:0000256" key="6">
    <source>
        <dbReference type="NCBIfam" id="TIGR00222"/>
    </source>
</evidence>
<dbReference type="Proteomes" id="UP000189337">
    <property type="component" value="Unassembled WGS sequence"/>
</dbReference>
<feature type="binding site" evidence="9">
    <location>
        <position position="113"/>
    </location>
    <ligand>
        <name>Mg(2+)</name>
        <dbReference type="ChEBI" id="CHEBI:18420"/>
    </ligand>
</feature>
<keyword evidence="9" id="KW-0460">Magnesium</keyword>
<feature type="binding site" evidence="8">
    <location>
        <position position="111"/>
    </location>
    <ligand>
        <name>3-methyl-2-oxobutanoate</name>
        <dbReference type="ChEBI" id="CHEBI:11851"/>
    </ligand>
</feature>
<dbReference type="InterPro" id="IPR040442">
    <property type="entry name" value="Pyrv_kinase-like_dom_sf"/>
</dbReference>
<evidence type="ECO:0000256" key="4">
    <source>
        <dbReference type="ARBA" id="ARBA00022655"/>
    </source>
</evidence>
<dbReference type="EC" id="2.1.2.11" evidence="3 6"/>
<evidence type="ECO:0000256" key="8">
    <source>
        <dbReference type="PIRSR" id="PIRSR000388-2"/>
    </source>
</evidence>
<dbReference type="Pfam" id="PF02548">
    <property type="entry name" value="Pantoate_transf"/>
    <property type="match status" value="1"/>
</dbReference>
<evidence type="ECO:0000256" key="7">
    <source>
        <dbReference type="PIRSR" id="PIRSR000388-1"/>
    </source>
</evidence>
<name>A0AB73MKR9_9LEPT</name>
<dbReference type="CDD" id="cd06557">
    <property type="entry name" value="KPHMT-like"/>
    <property type="match status" value="1"/>
</dbReference>
<dbReference type="EMBL" id="MTSU01000025">
    <property type="protein sequence ID" value="ONF91171.1"/>
    <property type="molecule type" value="Genomic_DNA"/>
</dbReference>
<keyword evidence="4" id="KW-0566">Pantothenate biosynthesis</keyword>
<accession>A0AB73MKR9</accession>
<dbReference type="NCBIfam" id="TIGR00222">
    <property type="entry name" value="panB"/>
    <property type="match status" value="1"/>
</dbReference>
<dbReference type="GO" id="GO:0015940">
    <property type="term" value="P:pantothenate biosynthetic process"/>
    <property type="evidence" value="ECO:0007669"/>
    <property type="project" value="UniProtKB-UniRule"/>
</dbReference>
<sequence>MKKTLQYLKEKKRNNEKISVLTSYDFLTTQILEEANIDMIILGDSVGTNALGYQNETEVTLDDMIHHTKAVCRAKKNVFLVVDLPYKTYKTPKEAVENAKKLIDIGADAVKFEGIQENILYELKKNELNVMCHIGLNPQHDQERMNRGKIARGKLFSEATELLKGAKLLEKAGADLIILEKIPGKISKIITENINMPTIGIGAGKHCDGQVLIIYDLLGMNKRNFKHSPAYINIRKIIKDTINKYKFEIDEGLFPNETQTNIIKDSEYDLTRDWCSKNKFVL</sequence>
<evidence type="ECO:0000313" key="10">
    <source>
        <dbReference type="EMBL" id="ONF91171.1"/>
    </source>
</evidence>
<dbReference type="InterPro" id="IPR015813">
    <property type="entry name" value="Pyrv/PenolPyrv_kinase-like_dom"/>
</dbReference>
<comment type="cofactor">
    <cofactor evidence="9">
        <name>Mg(2+)</name>
        <dbReference type="ChEBI" id="CHEBI:18420"/>
    </cofactor>
    <text evidence="9">Binds 1 Mg(2+) ion per subunit.</text>
</comment>
<feature type="active site" description="Proton acceptor" evidence="7">
    <location>
        <position position="180"/>
    </location>
</feature>